<dbReference type="PANTHER" id="PTHR13887:SF41">
    <property type="entry name" value="THIOREDOXIN SUPERFAMILY PROTEIN"/>
    <property type="match status" value="1"/>
</dbReference>
<dbReference type="GO" id="GO:0016491">
    <property type="term" value="F:oxidoreductase activity"/>
    <property type="evidence" value="ECO:0007669"/>
    <property type="project" value="InterPro"/>
</dbReference>
<dbReference type="Gene3D" id="3.40.30.10">
    <property type="entry name" value="Glutaredoxin"/>
    <property type="match status" value="1"/>
</dbReference>
<dbReference type="InterPro" id="IPR001853">
    <property type="entry name" value="DSBA-like_thioredoxin_dom"/>
</dbReference>
<dbReference type="InterPro" id="IPR036249">
    <property type="entry name" value="Thioredoxin-like_sf"/>
</dbReference>
<reference evidence="2" key="1">
    <citation type="submission" date="2021-01" db="EMBL/GenBank/DDBJ databases">
        <authorList>
            <person name="Corre E."/>
            <person name="Pelletier E."/>
            <person name="Niang G."/>
            <person name="Scheremetjew M."/>
            <person name="Finn R."/>
            <person name="Kale V."/>
            <person name="Holt S."/>
            <person name="Cochrane G."/>
            <person name="Meng A."/>
            <person name="Brown T."/>
            <person name="Cohen L."/>
        </authorList>
    </citation>
    <scope>NUCLEOTIDE SEQUENCE</scope>
    <source>
        <strain evidence="2">CCAP1064/1</strain>
    </source>
</reference>
<sequence>MDHLKRKYGQAAIERYGRPGNPLDLAGQKVGIHFNPARRVIPTRKAHRFMEYTKTIMPERQDEIMNVLFEKYFEKGEDLSKADALLECADQVGGLNLEGVNDAIGDDTTFDAVIATKDAKNRQMRISGVPYFIMGGHKVSGAQPSEIFEEILTEMAQK</sequence>
<dbReference type="Pfam" id="PF01323">
    <property type="entry name" value="DSBA"/>
    <property type="match status" value="1"/>
</dbReference>
<dbReference type="EMBL" id="HBEL01035063">
    <property type="protein sequence ID" value="CAD8420320.1"/>
    <property type="molecule type" value="Transcribed_RNA"/>
</dbReference>
<dbReference type="PANTHER" id="PTHR13887">
    <property type="entry name" value="GLUTATHIONE S-TRANSFERASE KAPPA"/>
    <property type="match status" value="1"/>
</dbReference>
<accession>A0A7S0CF62</accession>
<feature type="domain" description="DSBA-like thioredoxin" evidence="1">
    <location>
        <begin position="29"/>
        <end position="152"/>
    </location>
</feature>
<organism evidence="2">
    <name type="scientific">Proboscia inermis</name>
    <dbReference type="NCBI Taxonomy" id="420281"/>
    <lineage>
        <taxon>Eukaryota</taxon>
        <taxon>Sar</taxon>
        <taxon>Stramenopiles</taxon>
        <taxon>Ochrophyta</taxon>
        <taxon>Bacillariophyta</taxon>
        <taxon>Coscinodiscophyceae</taxon>
        <taxon>Rhizosoleniophycidae</taxon>
        <taxon>Rhizosoleniales</taxon>
        <taxon>Rhizosoleniaceae</taxon>
        <taxon>Proboscia</taxon>
    </lineage>
</organism>
<name>A0A7S0CF62_9STRA</name>
<proteinExistence type="predicted"/>
<evidence type="ECO:0000313" key="2">
    <source>
        <dbReference type="EMBL" id="CAD8420320.1"/>
    </source>
</evidence>
<dbReference type="AlphaFoldDB" id="A0A7S0CF62"/>
<gene>
    <name evidence="2" type="ORF">PINE0816_LOCUS16456</name>
</gene>
<protein>
    <recommendedName>
        <fullName evidence="1">DSBA-like thioredoxin domain-containing protein</fullName>
    </recommendedName>
</protein>
<evidence type="ECO:0000259" key="1">
    <source>
        <dbReference type="Pfam" id="PF01323"/>
    </source>
</evidence>
<dbReference type="SUPFAM" id="SSF52833">
    <property type="entry name" value="Thioredoxin-like"/>
    <property type="match status" value="1"/>
</dbReference>